<evidence type="ECO:0000313" key="4">
    <source>
        <dbReference type="Proteomes" id="UP001159641"/>
    </source>
</evidence>
<evidence type="ECO:0000313" key="3">
    <source>
        <dbReference type="EMBL" id="KAJ8796889.1"/>
    </source>
</evidence>
<evidence type="ECO:0000313" key="2">
    <source>
        <dbReference type="EMBL" id="KAJ8782094.1"/>
    </source>
</evidence>
<feature type="region of interest" description="Disordered" evidence="1">
    <location>
        <begin position="43"/>
        <end position="77"/>
    </location>
</feature>
<dbReference type="AlphaFoldDB" id="A0AB34GRL3"/>
<dbReference type="Proteomes" id="UP001159641">
    <property type="component" value="Unassembled WGS sequence"/>
</dbReference>
<dbReference type="EMBL" id="JAIQCJ010002130">
    <property type="protein sequence ID" value="KAJ8782094.1"/>
    <property type="molecule type" value="Genomic_DNA"/>
</dbReference>
<feature type="region of interest" description="Disordered" evidence="1">
    <location>
        <begin position="1"/>
        <end position="27"/>
    </location>
</feature>
<accession>A0AB34GRL3</accession>
<keyword evidence="4" id="KW-1185">Reference proteome</keyword>
<reference evidence="2 4" key="1">
    <citation type="submission" date="2022-11" db="EMBL/GenBank/DDBJ databases">
        <title>Whole genome sequence of Eschrichtius robustus ER-17-0199.</title>
        <authorList>
            <person name="Bruniche-Olsen A."/>
            <person name="Black A.N."/>
            <person name="Fields C.J."/>
            <person name="Walden K."/>
            <person name="Dewoody J.A."/>
        </authorList>
    </citation>
    <scope>NUCLEOTIDE SEQUENCE [LARGE SCALE GENOMIC DNA]</scope>
    <source>
        <strain evidence="2">ER-17-0199</strain>
        <tissue evidence="2">Blubber</tissue>
    </source>
</reference>
<name>A0AB34GRL3_ESCRO</name>
<sequence>MGPGLQCRWMRAQRRKQGPKCPLPRPCPASASGWGLGLGTSGCLAPAPLLQGSQPPAPSLHSEGPRAPPGHNPSVPSIDLHRILLQPASSSSSTPALLPKGPPPTPSRGSLHSRFQAFLLPHTPRRGLQEKQAQGGAEESEEGKGCTPGPDLPPAPSLPHRSLLALLLGASLPQGKTTGPRASWRPCVLLASQEAHRCLPPVNMILVQSGPLHPEGPLSTSYTCCPLGLQDVMTLASRKQSEQLLSDDPTDRQTHGLPDPQDCQPASLCPPLPLLRLPVDSHCRLLVRAPSSPPCGPLGPPLEHVSCGRQPSSQTPSGARRCLARLRAGPQSQLRGLQSPTC</sequence>
<comment type="caution">
    <text evidence="2">The sequence shown here is derived from an EMBL/GenBank/DDBJ whole genome shotgun (WGS) entry which is preliminary data.</text>
</comment>
<evidence type="ECO:0000256" key="1">
    <source>
        <dbReference type="SAM" id="MobiDB-lite"/>
    </source>
</evidence>
<feature type="region of interest" description="Disordered" evidence="1">
    <location>
        <begin position="89"/>
        <end position="159"/>
    </location>
</feature>
<feature type="region of interest" description="Disordered" evidence="1">
    <location>
        <begin position="239"/>
        <end position="263"/>
    </location>
</feature>
<protein>
    <submittedName>
        <fullName evidence="2">Uncharacterized protein</fullName>
    </submittedName>
</protein>
<proteinExistence type="predicted"/>
<feature type="compositionally biased region" description="Low complexity" evidence="1">
    <location>
        <begin position="89"/>
        <end position="99"/>
    </location>
</feature>
<dbReference type="EMBL" id="JAIQCJ010000291">
    <property type="protein sequence ID" value="KAJ8796889.1"/>
    <property type="molecule type" value="Genomic_DNA"/>
</dbReference>
<organism evidence="2 4">
    <name type="scientific">Eschrichtius robustus</name>
    <name type="common">California gray whale</name>
    <name type="synonym">Eschrichtius gibbosus</name>
    <dbReference type="NCBI Taxonomy" id="9764"/>
    <lineage>
        <taxon>Eukaryota</taxon>
        <taxon>Metazoa</taxon>
        <taxon>Chordata</taxon>
        <taxon>Craniata</taxon>
        <taxon>Vertebrata</taxon>
        <taxon>Euteleostomi</taxon>
        <taxon>Mammalia</taxon>
        <taxon>Eutheria</taxon>
        <taxon>Laurasiatheria</taxon>
        <taxon>Artiodactyla</taxon>
        <taxon>Whippomorpha</taxon>
        <taxon>Cetacea</taxon>
        <taxon>Mysticeti</taxon>
        <taxon>Eschrichtiidae</taxon>
        <taxon>Eschrichtius</taxon>
    </lineage>
</organism>
<gene>
    <name evidence="3" type="ORF">J1605_001960</name>
    <name evidence="2" type="ORF">J1605_010424</name>
</gene>